<keyword evidence="8" id="KW-1185">Reference proteome</keyword>
<evidence type="ECO:0000256" key="1">
    <source>
        <dbReference type="ARBA" id="ARBA00004953"/>
    </source>
</evidence>
<dbReference type="InterPro" id="IPR051810">
    <property type="entry name" value="Precorrin_MeTrfase"/>
</dbReference>
<dbReference type="GO" id="GO:0008168">
    <property type="term" value="F:methyltransferase activity"/>
    <property type="evidence" value="ECO:0007669"/>
    <property type="project" value="UniProtKB-KW"/>
</dbReference>
<keyword evidence="5" id="KW-0949">S-adenosyl-L-methionine</keyword>
<dbReference type="PANTHER" id="PTHR47036">
    <property type="entry name" value="COBALT-FACTOR III C(17)-METHYLTRANSFERASE-RELATED"/>
    <property type="match status" value="1"/>
</dbReference>
<dbReference type="AlphaFoldDB" id="A0A0M6WK98"/>
<dbReference type="CDD" id="cd11646">
    <property type="entry name" value="Precorrin_3B_C17_MT"/>
    <property type="match status" value="1"/>
</dbReference>
<evidence type="ECO:0000256" key="2">
    <source>
        <dbReference type="ARBA" id="ARBA00022573"/>
    </source>
</evidence>
<evidence type="ECO:0000313" key="8">
    <source>
        <dbReference type="Proteomes" id="UP000049828"/>
    </source>
</evidence>
<dbReference type="Pfam" id="PF00590">
    <property type="entry name" value="TP_methylase"/>
    <property type="match status" value="1"/>
</dbReference>
<dbReference type="Gene3D" id="3.30.950.10">
    <property type="entry name" value="Methyltransferase, Cobalt-precorrin-4 Transmethylase, Domain 2"/>
    <property type="match status" value="1"/>
</dbReference>
<dbReference type="InterPro" id="IPR000878">
    <property type="entry name" value="4pyrrol_Mease"/>
</dbReference>
<dbReference type="GO" id="GO:0009236">
    <property type="term" value="P:cobalamin biosynthetic process"/>
    <property type="evidence" value="ECO:0007669"/>
    <property type="project" value="UniProtKB-UniPathway"/>
</dbReference>
<dbReference type="UniPathway" id="UPA00148"/>
<dbReference type="Proteomes" id="UP000049828">
    <property type="component" value="Unassembled WGS sequence"/>
</dbReference>
<feature type="domain" description="Tetrapyrrole methylase" evidence="6">
    <location>
        <begin position="4"/>
        <end position="211"/>
    </location>
</feature>
<protein>
    <submittedName>
        <fullName evidence="7">Cobalt-precorrin-3b c(17)-methyltransferase</fullName>
    </submittedName>
</protein>
<dbReference type="RefSeq" id="WP_055039561.1">
    <property type="nucleotide sequence ID" value="NZ_CVRS01000067.1"/>
</dbReference>
<keyword evidence="2" id="KW-0169">Cobalamin biosynthesis</keyword>
<evidence type="ECO:0000256" key="4">
    <source>
        <dbReference type="ARBA" id="ARBA00022679"/>
    </source>
</evidence>
<accession>A0A0M6WK98</accession>
<dbReference type="EMBL" id="CVRS01000067">
    <property type="protein sequence ID" value="CRL37350.1"/>
    <property type="molecule type" value="Genomic_DNA"/>
</dbReference>
<dbReference type="Gene3D" id="3.40.1010.10">
    <property type="entry name" value="Cobalt-precorrin-4 Transmethylase, Domain 1"/>
    <property type="match status" value="1"/>
</dbReference>
<organism evidence="7 8">
    <name type="scientific">Roseburia inulinivorans</name>
    <dbReference type="NCBI Taxonomy" id="360807"/>
    <lineage>
        <taxon>Bacteria</taxon>
        <taxon>Bacillati</taxon>
        <taxon>Bacillota</taxon>
        <taxon>Clostridia</taxon>
        <taxon>Lachnospirales</taxon>
        <taxon>Lachnospiraceae</taxon>
        <taxon>Roseburia</taxon>
    </lineage>
</organism>
<proteinExistence type="predicted"/>
<evidence type="ECO:0000256" key="5">
    <source>
        <dbReference type="ARBA" id="ARBA00022691"/>
    </source>
</evidence>
<keyword evidence="3 7" id="KW-0489">Methyltransferase</keyword>
<evidence type="ECO:0000256" key="3">
    <source>
        <dbReference type="ARBA" id="ARBA00022603"/>
    </source>
</evidence>
<dbReference type="InterPro" id="IPR014777">
    <property type="entry name" value="4pyrrole_Mease_sub1"/>
</dbReference>
<name>A0A0M6WK98_9FIRM</name>
<dbReference type="InterPro" id="IPR006363">
    <property type="entry name" value="Cbl_synth_CobJ/CibH_dom"/>
</dbReference>
<evidence type="ECO:0000313" key="7">
    <source>
        <dbReference type="EMBL" id="CRL37350.1"/>
    </source>
</evidence>
<keyword evidence="4 7" id="KW-0808">Transferase</keyword>
<dbReference type="SUPFAM" id="SSF53790">
    <property type="entry name" value="Tetrapyrrole methylase"/>
    <property type="match status" value="1"/>
</dbReference>
<dbReference type="STRING" id="360807.ERS852392_02550"/>
<dbReference type="GO" id="GO:0032259">
    <property type="term" value="P:methylation"/>
    <property type="evidence" value="ECO:0007669"/>
    <property type="project" value="UniProtKB-KW"/>
</dbReference>
<gene>
    <name evidence="7" type="ORF">RIL183_03641</name>
</gene>
<evidence type="ECO:0000259" key="6">
    <source>
        <dbReference type="Pfam" id="PF00590"/>
    </source>
</evidence>
<reference evidence="8" key="1">
    <citation type="submission" date="2015-05" db="EMBL/GenBank/DDBJ databases">
        <authorList>
            <consortium name="Pathogen Informatics"/>
        </authorList>
    </citation>
    <scope>NUCLEOTIDE SEQUENCE [LARGE SCALE GENOMIC DNA]</scope>
    <source>
        <strain evidence="8">L1-83</strain>
    </source>
</reference>
<dbReference type="PANTHER" id="PTHR47036:SF1">
    <property type="entry name" value="COBALT-FACTOR III C(17)-METHYLTRANSFERASE-RELATED"/>
    <property type="match status" value="1"/>
</dbReference>
<dbReference type="InterPro" id="IPR014776">
    <property type="entry name" value="4pyrrole_Mease_sub2"/>
</dbReference>
<dbReference type="NCBIfam" id="TIGR01466">
    <property type="entry name" value="cobJ_cbiH"/>
    <property type="match status" value="1"/>
</dbReference>
<comment type="pathway">
    <text evidence="1">Cofactor biosynthesis; adenosylcobalamin biosynthesis.</text>
</comment>
<dbReference type="InterPro" id="IPR035996">
    <property type="entry name" value="4pyrrol_Methylase_sf"/>
</dbReference>
<dbReference type="OrthoDB" id="9772960at2"/>
<sequence length="249" mass="27010">MSSKIYIVGMGPGTGEMMTPQADQALCGSDVIVGYPVYLKLLGGKYREKEFLSTPMKQEVRRCEMCFEEAEKGKTVAMVCSGDAGVYGMASLLYEMSEAHPGCELEVIPGITAANSGAAALGAPLNHDYCVISLSDLMTPWELIEKRLAAAAMGDFCMAIYNPSSHHRADYLKKACDILQKNGVEPERACGYVENIGRENTACEVCTLAELRERQVNMFTTVFIGNSRTKIIGGKLVTPRGYVLPDPAV</sequence>